<keyword evidence="2" id="KW-1185">Reference proteome</keyword>
<sequence>MHLLTSAPLMLKYRGSPPSFDESQLRISGHMKLVSNVLMIRCDALFKLTNLQKLKILLRNKKEATMLLESPIITKSSGLRYLDMKMEIYINDVAKDQEEAVFPSLMSLIPQCRFLHKLQLEGPIEEDLYDSSHHCFRSIPTILIEVTLVSSYKN</sequence>
<dbReference type="AlphaFoldDB" id="A0A2P5CI31"/>
<dbReference type="EMBL" id="JXTB01000128">
    <property type="protein sequence ID" value="PON60699.1"/>
    <property type="molecule type" value="Genomic_DNA"/>
</dbReference>
<accession>A0A2P5CI31</accession>
<name>A0A2P5CI31_PARAD</name>
<proteinExistence type="predicted"/>
<dbReference type="Proteomes" id="UP000237105">
    <property type="component" value="Unassembled WGS sequence"/>
</dbReference>
<protein>
    <submittedName>
        <fullName evidence="1">Uncharacterized protein</fullName>
    </submittedName>
</protein>
<evidence type="ECO:0000313" key="1">
    <source>
        <dbReference type="EMBL" id="PON60699.1"/>
    </source>
</evidence>
<reference evidence="2" key="1">
    <citation type="submission" date="2016-06" db="EMBL/GenBank/DDBJ databases">
        <title>Parallel loss of symbiosis genes in relatives of nitrogen-fixing non-legume Parasponia.</title>
        <authorList>
            <person name="Van Velzen R."/>
            <person name="Holmer R."/>
            <person name="Bu F."/>
            <person name="Rutten L."/>
            <person name="Van Zeijl A."/>
            <person name="Liu W."/>
            <person name="Santuari L."/>
            <person name="Cao Q."/>
            <person name="Sharma T."/>
            <person name="Shen D."/>
            <person name="Roswanjaya Y."/>
            <person name="Wardhani T."/>
            <person name="Kalhor M.S."/>
            <person name="Jansen J."/>
            <person name="Van den Hoogen J."/>
            <person name="Gungor B."/>
            <person name="Hartog M."/>
            <person name="Hontelez J."/>
            <person name="Verver J."/>
            <person name="Yang W.-C."/>
            <person name="Schijlen E."/>
            <person name="Repin R."/>
            <person name="Schilthuizen M."/>
            <person name="Schranz E."/>
            <person name="Heidstra R."/>
            <person name="Miyata K."/>
            <person name="Fedorova E."/>
            <person name="Kohlen W."/>
            <person name="Bisseling T."/>
            <person name="Smit S."/>
            <person name="Geurts R."/>
        </authorList>
    </citation>
    <scope>NUCLEOTIDE SEQUENCE [LARGE SCALE GENOMIC DNA]</scope>
    <source>
        <strain evidence="2">cv. WU1-14</strain>
    </source>
</reference>
<gene>
    <name evidence="1" type="ORF">PanWU01x14_151170</name>
</gene>
<evidence type="ECO:0000313" key="2">
    <source>
        <dbReference type="Proteomes" id="UP000237105"/>
    </source>
</evidence>
<comment type="caution">
    <text evidence="1">The sequence shown here is derived from an EMBL/GenBank/DDBJ whole genome shotgun (WGS) entry which is preliminary data.</text>
</comment>
<organism evidence="1 2">
    <name type="scientific">Parasponia andersonii</name>
    <name type="common">Sponia andersonii</name>
    <dbReference type="NCBI Taxonomy" id="3476"/>
    <lineage>
        <taxon>Eukaryota</taxon>
        <taxon>Viridiplantae</taxon>
        <taxon>Streptophyta</taxon>
        <taxon>Embryophyta</taxon>
        <taxon>Tracheophyta</taxon>
        <taxon>Spermatophyta</taxon>
        <taxon>Magnoliopsida</taxon>
        <taxon>eudicotyledons</taxon>
        <taxon>Gunneridae</taxon>
        <taxon>Pentapetalae</taxon>
        <taxon>rosids</taxon>
        <taxon>fabids</taxon>
        <taxon>Rosales</taxon>
        <taxon>Cannabaceae</taxon>
        <taxon>Parasponia</taxon>
    </lineage>
</organism>